<sequence>MSPLVCWCMAGVSRNHIGGIFVSLSSLEQEVIPHVFAPALYLAYNKFQHLCLNVNFLLGQKMVREKNPKSISGFLKLWEVHCQGHVDNLENFPVFLDPLVFNGVLAMPGFCYNCLTNPGLPASTRMYQFKTKLKWQSHIQTHASFNFTFRTPMKRPRNELNEGYSIQPNKKRIILQNRAEDQPSLLENIFINSIISSMEAASNSTSKSSSANYPLIAAQLLVVADMTAVFDTAVIYMNRNKPSFVLLKEQRSSLVEPQRRGMKNRKKLVSIMASSYAWRNQDVA</sequence>
<accession>A0ACB6QIA8</accession>
<evidence type="ECO:0000313" key="1">
    <source>
        <dbReference type="EMBL" id="KAF2465875.1"/>
    </source>
</evidence>
<evidence type="ECO:0000313" key="2">
    <source>
        <dbReference type="Proteomes" id="UP000799755"/>
    </source>
</evidence>
<protein>
    <submittedName>
        <fullName evidence="1">Uncharacterized protein</fullName>
    </submittedName>
</protein>
<comment type="caution">
    <text evidence="1">The sequence shown here is derived from an EMBL/GenBank/DDBJ whole genome shotgun (WGS) entry which is preliminary data.</text>
</comment>
<keyword evidence="2" id="KW-1185">Reference proteome</keyword>
<proteinExistence type="predicted"/>
<dbReference type="EMBL" id="MU003527">
    <property type="protein sequence ID" value="KAF2465875.1"/>
    <property type="molecule type" value="Genomic_DNA"/>
</dbReference>
<organism evidence="1 2">
    <name type="scientific">Lindgomyces ingoldianus</name>
    <dbReference type="NCBI Taxonomy" id="673940"/>
    <lineage>
        <taxon>Eukaryota</taxon>
        <taxon>Fungi</taxon>
        <taxon>Dikarya</taxon>
        <taxon>Ascomycota</taxon>
        <taxon>Pezizomycotina</taxon>
        <taxon>Dothideomycetes</taxon>
        <taxon>Pleosporomycetidae</taxon>
        <taxon>Pleosporales</taxon>
        <taxon>Lindgomycetaceae</taxon>
        <taxon>Lindgomyces</taxon>
    </lineage>
</organism>
<reference evidence="1" key="1">
    <citation type="journal article" date="2020" name="Stud. Mycol.">
        <title>101 Dothideomycetes genomes: a test case for predicting lifestyles and emergence of pathogens.</title>
        <authorList>
            <person name="Haridas S."/>
            <person name="Albert R."/>
            <person name="Binder M."/>
            <person name="Bloem J."/>
            <person name="Labutti K."/>
            <person name="Salamov A."/>
            <person name="Andreopoulos B."/>
            <person name="Baker S."/>
            <person name="Barry K."/>
            <person name="Bills G."/>
            <person name="Bluhm B."/>
            <person name="Cannon C."/>
            <person name="Castanera R."/>
            <person name="Culley D."/>
            <person name="Daum C."/>
            <person name="Ezra D."/>
            <person name="Gonzalez J."/>
            <person name="Henrissat B."/>
            <person name="Kuo A."/>
            <person name="Liang C."/>
            <person name="Lipzen A."/>
            <person name="Lutzoni F."/>
            <person name="Magnuson J."/>
            <person name="Mondo S."/>
            <person name="Nolan M."/>
            <person name="Ohm R."/>
            <person name="Pangilinan J."/>
            <person name="Park H.-J."/>
            <person name="Ramirez L."/>
            <person name="Alfaro M."/>
            <person name="Sun H."/>
            <person name="Tritt A."/>
            <person name="Yoshinaga Y."/>
            <person name="Zwiers L.-H."/>
            <person name="Turgeon B."/>
            <person name="Goodwin S."/>
            <person name="Spatafora J."/>
            <person name="Crous P."/>
            <person name="Grigoriev I."/>
        </authorList>
    </citation>
    <scope>NUCLEOTIDE SEQUENCE</scope>
    <source>
        <strain evidence="1">ATCC 200398</strain>
    </source>
</reference>
<dbReference type="Proteomes" id="UP000799755">
    <property type="component" value="Unassembled WGS sequence"/>
</dbReference>
<gene>
    <name evidence="1" type="ORF">BDR25DRAFT_360038</name>
</gene>
<name>A0ACB6QIA8_9PLEO</name>